<organism evidence="8 10">
    <name type="scientific">Candidatus Thermochlorobacter aerophilus</name>
    <dbReference type="NCBI Taxonomy" id="1868324"/>
    <lineage>
        <taxon>Bacteria</taxon>
        <taxon>Pseudomonadati</taxon>
        <taxon>Chlorobiota</taxon>
        <taxon>Chlorobiia</taxon>
        <taxon>Chlorobiales</taxon>
        <taxon>Candidatus Thermochlorobacteriaceae</taxon>
        <taxon>Candidatus Thermochlorobacter</taxon>
    </lineage>
</organism>
<sequence>MAAECGQNQKDWGKGAHLHLNCLCLKHKYMSNLSELKSKIETAHSLQEKVDALNQLASVLTIDHAEYRAGLATAQEANALAKSIQYEQGINESDYIITVSLARLGQNEEAARRAKIAIERYEKANDEVGLAKARLCLGTIYYAIGEYAMALSEMQKSLSLYQKLRDSKGEMYLMQNIGSVYLESGNLSLALECFEYALSAAKKLNDRTQQAMALGNIGVVHEKLGNHEQALEFHRECMAIVKSLNSMYHLAVAHCNLGLAYSNLGQLDEASQHLQQSLELSQKIGLQYIEAYSYYAIGCLSSKAKDSNGSESIQTLQTALKIAEKIHAKDLIAKIYLELAESYAKAGDYEQAFLAHKAYHAANRELSSEESDRRLKVMGAVYEVEQAKMQAEIYRLRNVELIEANQLKTELMSIAAHDLRNPLQAIIGFSELMLEQLNKQSELYRMTSTIYSAAQRMHELISDLLEMSALDAGKIVLHKELTDVSSLVINTVSECRVQADAKKQTIECSLEPNVKAEVDAARLKEVFVNLISNAIKYSPCEKVISVSLKHAGEKFRFEVKDEGQGLTPDDMKKLFMKFQRLSAKPTGGESSTGLGLAIVKQIVELHNGQVWAESAGKDKGATFIVEIPTE</sequence>
<dbReference type="InterPro" id="IPR005467">
    <property type="entry name" value="His_kinase_dom"/>
</dbReference>
<dbReference type="Gene3D" id="1.25.40.10">
    <property type="entry name" value="Tetratricopeptide repeat domain"/>
    <property type="match status" value="1"/>
</dbReference>
<dbReference type="InterPro" id="IPR036097">
    <property type="entry name" value="HisK_dim/P_sf"/>
</dbReference>
<dbReference type="PRINTS" id="PR00344">
    <property type="entry name" value="BCTRLSENSOR"/>
</dbReference>
<dbReference type="CDD" id="cd00082">
    <property type="entry name" value="HisKA"/>
    <property type="match status" value="1"/>
</dbReference>
<protein>
    <recommendedName>
        <fullName evidence="2">histidine kinase</fullName>
        <ecNumber evidence="2">2.7.13.3</ecNumber>
    </recommendedName>
</protein>
<evidence type="ECO:0000256" key="1">
    <source>
        <dbReference type="ARBA" id="ARBA00000085"/>
    </source>
</evidence>
<proteinExistence type="predicted"/>
<dbReference type="InterPro" id="IPR036890">
    <property type="entry name" value="HATPase_C_sf"/>
</dbReference>
<dbReference type="EC" id="2.7.13.3" evidence="2"/>
<reference evidence="8 10" key="1">
    <citation type="journal article" date="2011" name="ISME J.">
        <title>Community ecology of hot spring cyanobacterial mats: predominant populations and their functional potential.</title>
        <authorList>
            <person name="Klatt C.G."/>
            <person name="Wood J.M."/>
            <person name="Rusch D.B."/>
            <person name="Bateson M.M."/>
            <person name="Hamamura N."/>
            <person name="Heidelberg J.F."/>
            <person name="Grossman A.R."/>
            <person name="Bhaya D."/>
            <person name="Cohan F.M."/>
            <person name="Kuhl M."/>
            <person name="Bryant D.A."/>
            <person name="Ward D.M."/>
        </authorList>
    </citation>
    <scope>NUCLEOTIDE SEQUENCE [LARGE SCALE GENOMIC DNA]</scope>
    <source>
        <strain evidence="8">OS</strain>
    </source>
</reference>
<dbReference type="PANTHER" id="PTHR43547">
    <property type="entry name" value="TWO-COMPONENT HISTIDINE KINASE"/>
    <property type="match status" value="1"/>
</dbReference>
<evidence type="ECO:0000259" key="7">
    <source>
        <dbReference type="PROSITE" id="PS50109"/>
    </source>
</evidence>
<dbReference type="PROSITE" id="PS50005">
    <property type="entry name" value="TPR"/>
    <property type="match status" value="3"/>
</dbReference>
<dbReference type="PROSITE" id="PS50109">
    <property type="entry name" value="HIS_KIN"/>
    <property type="match status" value="1"/>
</dbReference>
<evidence type="ECO:0000256" key="3">
    <source>
        <dbReference type="ARBA" id="ARBA00022553"/>
    </source>
</evidence>
<dbReference type="Pfam" id="PF02518">
    <property type="entry name" value="HATPase_c"/>
    <property type="match status" value="1"/>
</dbReference>
<dbReference type="SMART" id="SM00387">
    <property type="entry name" value="HATPase_c"/>
    <property type="match status" value="1"/>
</dbReference>
<dbReference type="SUPFAM" id="SSF48452">
    <property type="entry name" value="TPR-like"/>
    <property type="match status" value="2"/>
</dbReference>
<dbReference type="FunFam" id="3.30.565.10:FF:000006">
    <property type="entry name" value="Sensor histidine kinase WalK"/>
    <property type="match status" value="1"/>
</dbReference>
<dbReference type="InterPro" id="IPR011990">
    <property type="entry name" value="TPR-like_helical_dom_sf"/>
</dbReference>
<evidence type="ECO:0000256" key="4">
    <source>
        <dbReference type="ARBA" id="ARBA00022679"/>
    </source>
</evidence>
<dbReference type="EMBL" id="PHFL01000008">
    <property type="protein sequence ID" value="RFM25196.1"/>
    <property type="molecule type" value="Genomic_DNA"/>
</dbReference>
<feature type="domain" description="Histidine kinase" evidence="7">
    <location>
        <begin position="414"/>
        <end position="630"/>
    </location>
</feature>
<dbReference type="Pfam" id="PF13424">
    <property type="entry name" value="TPR_12"/>
    <property type="match status" value="2"/>
</dbReference>
<comment type="catalytic activity">
    <reaction evidence="1">
        <text>ATP + protein L-histidine = ADP + protein N-phospho-L-histidine.</text>
        <dbReference type="EC" id="2.7.13.3"/>
    </reaction>
</comment>
<evidence type="ECO:0000313" key="9">
    <source>
        <dbReference type="EMBL" id="RFM25196.1"/>
    </source>
</evidence>
<evidence type="ECO:0000256" key="5">
    <source>
        <dbReference type="ARBA" id="ARBA00022777"/>
    </source>
</evidence>
<dbReference type="AlphaFoldDB" id="A0A395LZB7"/>
<accession>A0A395LZB7</accession>
<comment type="caution">
    <text evidence="8">The sequence shown here is derived from an EMBL/GenBank/DDBJ whole genome shotgun (WGS) entry which is preliminary data.</text>
</comment>
<dbReference type="Gene3D" id="1.10.287.130">
    <property type="match status" value="1"/>
</dbReference>
<dbReference type="InterPro" id="IPR019734">
    <property type="entry name" value="TPR_rpt"/>
</dbReference>
<dbReference type="InterPro" id="IPR003661">
    <property type="entry name" value="HisK_dim/P_dom"/>
</dbReference>
<dbReference type="SMART" id="SM00028">
    <property type="entry name" value="TPR"/>
    <property type="match status" value="6"/>
</dbReference>
<feature type="repeat" description="TPR" evidence="6">
    <location>
        <begin position="251"/>
        <end position="284"/>
    </location>
</feature>
<dbReference type="SMART" id="SM00388">
    <property type="entry name" value="HisKA"/>
    <property type="match status" value="1"/>
</dbReference>
<feature type="repeat" description="TPR" evidence="6">
    <location>
        <begin position="131"/>
        <end position="164"/>
    </location>
</feature>
<keyword evidence="3" id="KW-0597">Phosphoprotein</keyword>
<feature type="repeat" description="TPR" evidence="6">
    <location>
        <begin position="171"/>
        <end position="204"/>
    </location>
</feature>
<dbReference type="SUPFAM" id="SSF55874">
    <property type="entry name" value="ATPase domain of HSP90 chaperone/DNA topoisomerase II/histidine kinase"/>
    <property type="match status" value="1"/>
</dbReference>
<dbReference type="PANTHER" id="PTHR43547:SF2">
    <property type="entry name" value="HYBRID SIGNAL TRANSDUCTION HISTIDINE KINASE C"/>
    <property type="match status" value="1"/>
</dbReference>
<name>A0A395LZB7_9BACT</name>
<keyword evidence="4" id="KW-0808">Transferase</keyword>
<evidence type="ECO:0000313" key="8">
    <source>
        <dbReference type="EMBL" id="RFM23856.1"/>
    </source>
</evidence>
<dbReference type="InterPro" id="IPR003594">
    <property type="entry name" value="HATPase_dom"/>
</dbReference>
<evidence type="ECO:0000256" key="6">
    <source>
        <dbReference type="PROSITE-ProRule" id="PRU00339"/>
    </source>
</evidence>
<dbReference type="EMBL" id="PHFL01000057">
    <property type="protein sequence ID" value="RFM23856.1"/>
    <property type="molecule type" value="Genomic_DNA"/>
</dbReference>
<keyword evidence="6" id="KW-0802">TPR repeat</keyword>
<evidence type="ECO:0000313" key="10">
    <source>
        <dbReference type="Proteomes" id="UP000266389"/>
    </source>
</evidence>
<keyword evidence="5" id="KW-0418">Kinase</keyword>
<dbReference type="CDD" id="cd00075">
    <property type="entry name" value="HATPase"/>
    <property type="match status" value="1"/>
</dbReference>
<gene>
    <name evidence="9" type="ORF">D0433_02065</name>
    <name evidence="8" type="ORF">D0433_08970</name>
</gene>
<dbReference type="GO" id="GO:0000155">
    <property type="term" value="F:phosphorelay sensor kinase activity"/>
    <property type="evidence" value="ECO:0007669"/>
    <property type="project" value="InterPro"/>
</dbReference>
<dbReference type="Pfam" id="PF00512">
    <property type="entry name" value="HisKA"/>
    <property type="match status" value="1"/>
</dbReference>
<dbReference type="Proteomes" id="UP000266389">
    <property type="component" value="Unassembled WGS sequence"/>
</dbReference>
<reference evidence="8" key="2">
    <citation type="submission" date="2017-08" db="EMBL/GenBank/DDBJ databases">
        <authorList>
            <person name="de Groot N.N."/>
        </authorList>
    </citation>
    <scope>NUCLEOTIDE SEQUENCE</scope>
    <source>
        <strain evidence="8">OS</strain>
    </source>
</reference>
<dbReference type="SUPFAM" id="SSF47384">
    <property type="entry name" value="Homodimeric domain of signal transducing histidine kinase"/>
    <property type="match status" value="1"/>
</dbReference>
<dbReference type="InterPro" id="IPR004358">
    <property type="entry name" value="Sig_transdc_His_kin-like_C"/>
</dbReference>
<dbReference type="Gene3D" id="3.30.565.10">
    <property type="entry name" value="Histidine kinase-like ATPase, C-terminal domain"/>
    <property type="match status" value="1"/>
</dbReference>
<evidence type="ECO:0000256" key="2">
    <source>
        <dbReference type="ARBA" id="ARBA00012438"/>
    </source>
</evidence>